<evidence type="ECO:0000256" key="1">
    <source>
        <dbReference type="SAM" id="Phobius"/>
    </source>
</evidence>
<keyword evidence="1" id="KW-1133">Transmembrane helix</keyword>
<sequence>MNKKKQIIRRKKIFLLSILVTSILFFFVFFCMGKILGHIEQQHEEVVLDVSQALESNLESGQKDLISNVKNYAENSCNDVSEKIKSQVDVISEYFKESLDDIKENVQIRLYKCIDELEQHTKEHISQTFNQILEPQIEQNLSDLKSGVLNICSNWLSNIFKFNSKWDFLKFLSSFFFTKSNTSVNNNNLNNDNDLCQNIEIK</sequence>
<feature type="transmembrane region" description="Helical" evidence="1">
    <location>
        <begin position="12"/>
        <end position="36"/>
    </location>
</feature>
<evidence type="ECO:0000313" key="2">
    <source>
        <dbReference type="EMBL" id="MEK0311763.1"/>
    </source>
</evidence>
<proteinExistence type="predicted"/>
<evidence type="ECO:0000313" key="3">
    <source>
        <dbReference type="Proteomes" id="UP001382955"/>
    </source>
</evidence>
<keyword evidence="1" id="KW-0812">Transmembrane</keyword>
<keyword evidence="1" id="KW-0472">Membrane</keyword>
<protein>
    <recommendedName>
        <fullName evidence="4">Immunodominant membrane protein</fullName>
    </recommendedName>
</protein>
<gene>
    <name evidence="2" type="ORF">OC725_00545</name>
</gene>
<dbReference type="SUPFAM" id="SSF48371">
    <property type="entry name" value="ARM repeat"/>
    <property type="match status" value="1"/>
</dbReference>
<comment type="caution">
    <text evidence="2">The sequence shown here is derived from an EMBL/GenBank/DDBJ whole genome shotgun (WGS) entry which is preliminary data.</text>
</comment>
<dbReference type="InterPro" id="IPR016024">
    <property type="entry name" value="ARM-type_fold"/>
</dbReference>
<accession>A0ABU8ZS15</accession>
<organism evidence="2 3">
    <name type="scientific">Candidatus Phytoplasma fabacearum</name>
    <dbReference type="NCBI Taxonomy" id="2982628"/>
    <lineage>
        <taxon>Bacteria</taxon>
        <taxon>Bacillati</taxon>
        <taxon>Mycoplasmatota</taxon>
        <taxon>Mollicutes</taxon>
        <taxon>Acholeplasmatales</taxon>
        <taxon>Acholeplasmataceae</taxon>
        <taxon>Candidatus Phytoplasma</taxon>
        <taxon>16SrII (Peanut WB group)</taxon>
    </lineage>
</organism>
<dbReference type="EMBL" id="JAOSIK010000003">
    <property type="protein sequence ID" value="MEK0311763.1"/>
    <property type="molecule type" value="Genomic_DNA"/>
</dbReference>
<dbReference type="Proteomes" id="UP001382955">
    <property type="component" value="Unassembled WGS sequence"/>
</dbReference>
<name>A0ABU8ZS15_9MOLU</name>
<dbReference type="RefSeq" id="WP_304512242.1">
    <property type="nucleotide sequence ID" value="NZ_JAOSIK010000003.1"/>
</dbReference>
<reference evidence="2 3" key="1">
    <citation type="journal article" date="2023" name="Int. J. Syst. Evol. Microbiol.">
        <title>The observation of taxonomic boundaries for the 16SrII and 16SrXXV phytoplasmas using genome-based delimitation.</title>
        <authorList>
            <person name="Rodrigues Jardim B."/>
            <person name="Tran-Nguyen L.T.T."/>
            <person name="Gambley C."/>
            <person name="Al-Sadi A.M."/>
            <person name="Al-Subhi A.M."/>
            <person name="Foissac X."/>
            <person name="Salar P."/>
            <person name="Cai H."/>
            <person name="Yang J.Y."/>
            <person name="Davis R."/>
            <person name="Jones L."/>
            <person name="Rodoni B."/>
            <person name="Constable F.E."/>
        </authorList>
    </citation>
    <scope>NUCLEOTIDE SEQUENCE [LARGE SCALE GENOMIC DNA]</scope>
    <source>
        <strain evidence="2">BAWM-322</strain>
    </source>
</reference>
<evidence type="ECO:0008006" key="4">
    <source>
        <dbReference type="Google" id="ProtNLM"/>
    </source>
</evidence>
<keyword evidence="3" id="KW-1185">Reference proteome</keyword>